<dbReference type="HAMAP" id="MF_00962">
    <property type="entry name" value="Sigma70_FliA"/>
    <property type="match status" value="1"/>
</dbReference>
<dbReference type="NCBIfam" id="NF005413">
    <property type="entry name" value="PRK06986.1"/>
    <property type="match status" value="1"/>
</dbReference>
<keyword evidence="1" id="KW-0963">Cytoplasm</keyword>
<evidence type="ECO:0000256" key="4">
    <source>
        <dbReference type="ARBA" id="ARBA00023125"/>
    </source>
</evidence>
<dbReference type="InterPro" id="IPR000943">
    <property type="entry name" value="RNA_pol_sigma70"/>
</dbReference>
<feature type="domain" description="RNA polymerase sigma-70" evidence="6">
    <location>
        <begin position="51"/>
        <end position="64"/>
    </location>
</feature>
<evidence type="ECO:0000256" key="3">
    <source>
        <dbReference type="ARBA" id="ARBA00023082"/>
    </source>
</evidence>
<evidence type="ECO:0000256" key="2">
    <source>
        <dbReference type="ARBA" id="ARBA00023015"/>
    </source>
</evidence>
<dbReference type="NCBIfam" id="TIGR02937">
    <property type="entry name" value="sigma70-ECF"/>
    <property type="match status" value="1"/>
</dbReference>
<dbReference type="Pfam" id="PF04539">
    <property type="entry name" value="Sigma70_r3"/>
    <property type="match status" value="1"/>
</dbReference>
<dbReference type="GO" id="GO:0006352">
    <property type="term" value="P:DNA-templated transcription initiation"/>
    <property type="evidence" value="ECO:0007669"/>
    <property type="project" value="InterPro"/>
</dbReference>
<dbReference type="SUPFAM" id="SSF88659">
    <property type="entry name" value="Sigma3 and sigma4 domains of RNA polymerase sigma factors"/>
    <property type="match status" value="2"/>
</dbReference>
<dbReference type="FunFam" id="1.10.1740.10:FF:000002">
    <property type="entry name" value="RNA polymerase sigma factor FliA"/>
    <property type="match status" value="1"/>
</dbReference>
<dbReference type="Gene3D" id="1.10.1740.10">
    <property type="match status" value="1"/>
</dbReference>
<evidence type="ECO:0000256" key="5">
    <source>
        <dbReference type="ARBA" id="ARBA00023163"/>
    </source>
</evidence>
<dbReference type="PROSITE" id="PS00716">
    <property type="entry name" value="SIGMA70_2"/>
    <property type="match status" value="1"/>
</dbReference>
<comment type="caution">
    <text evidence="8">The sequence shown here is derived from an EMBL/GenBank/DDBJ whole genome shotgun (WGS) entry which is preliminary data.</text>
</comment>
<dbReference type="InterPro" id="IPR028617">
    <property type="entry name" value="Sigma70_FliA"/>
</dbReference>
<evidence type="ECO:0000256" key="1">
    <source>
        <dbReference type="ARBA" id="ARBA00022490"/>
    </source>
</evidence>
<feature type="domain" description="RNA polymerase sigma-70" evidence="7">
    <location>
        <begin position="214"/>
        <end position="240"/>
    </location>
</feature>
<dbReference type="Pfam" id="PF04545">
    <property type="entry name" value="Sigma70_r4"/>
    <property type="match status" value="1"/>
</dbReference>
<keyword evidence="5" id="KW-0804">Transcription</keyword>
<dbReference type="InterPro" id="IPR013325">
    <property type="entry name" value="RNA_pol_sigma_r2"/>
</dbReference>
<dbReference type="InterPro" id="IPR007627">
    <property type="entry name" value="RNA_pol_sigma70_r2"/>
</dbReference>
<reference evidence="8" key="1">
    <citation type="submission" date="2016-10" db="EMBL/GenBank/DDBJ databases">
        <title>Sequence of Gallionella enrichment culture.</title>
        <authorList>
            <person name="Poehlein A."/>
            <person name="Muehling M."/>
            <person name="Daniel R."/>
        </authorList>
    </citation>
    <scope>NUCLEOTIDE SEQUENCE</scope>
</reference>
<sequence length="247" mass="28325">MNIAGNLKTKAMYTPNGLSDKEECLKEYAPLVKRIAHHMMLKLPGSVEVDDLIQAGMMGLLDAASRYDELRGAMFETYAAQRIRGAMLDELRGADWLPRSLRRDMRRIEAAISRLQQKLGKAPNESEIAKELGVPLPEYQQMLQEGRGAQLLYYEDFHGEGEEDFFERFEFSSDSNPLELLQDERFRAALVQAIERLPERERQMMGMHYEQDMNLREIGEVMGVSESRVCQLHSQAVARLRTSMKGH</sequence>
<accession>A0A1J5SPG7</accession>
<name>A0A1J5SPG7_9ZZZZ</name>
<dbReference type="PIRSF" id="PIRSF000770">
    <property type="entry name" value="RNA_pol_sigma-SigE/K"/>
    <property type="match status" value="1"/>
</dbReference>
<keyword evidence="2" id="KW-0805">Transcription regulation</keyword>
<dbReference type="InterPro" id="IPR014284">
    <property type="entry name" value="RNA_pol_sigma-70_dom"/>
</dbReference>
<dbReference type="Gene3D" id="1.20.140.160">
    <property type="match status" value="1"/>
</dbReference>
<gene>
    <name evidence="8" type="primary">fliA_4</name>
    <name evidence="8" type="ORF">GALL_120780</name>
</gene>
<dbReference type="GO" id="GO:0016987">
    <property type="term" value="F:sigma factor activity"/>
    <property type="evidence" value="ECO:0007669"/>
    <property type="project" value="UniProtKB-KW"/>
</dbReference>
<dbReference type="PANTHER" id="PTHR30385">
    <property type="entry name" value="SIGMA FACTOR F FLAGELLAR"/>
    <property type="match status" value="1"/>
</dbReference>
<dbReference type="PROSITE" id="PS00715">
    <property type="entry name" value="SIGMA70_1"/>
    <property type="match status" value="1"/>
</dbReference>
<organism evidence="8">
    <name type="scientific">mine drainage metagenome</name>
    <dbReference type="NCBI Taxonomy" id="410659"/>
    <lineage>
        <taxon>unclassified sequences</taxon>
        <taxon>metagenomes</taxon>
        <taxon>ecological metagenomes</taxon>
    </lineage>
</organism>
<evidence type="ECO:0000259" key="7">
    <source>
        <dbReference type="PROSITE" id="PS00716"/>
    </source>
</evidence>
<evidence type="ECO:0000259" key="6">
    <source>
        <dbReference type="PROSITE" id="PS00715"/>
    </source>
</evidence>
<proteinExistence type="inferred from homology"/>
<dbReference type="SUPFAM" id="SSF88946">
    <property type="entry name" value="Sigma2 domain of RNA polymerase sigma factors"/>
    <property type="match status" value="1"/>
</dbReference>
<dbReference type="PANTHER" id="PTHR30385:SF7">
    <property type="entry name" value="RNA POLYMERASE SIGMA FACTOR FLIA"/>
    <property type="match status" value="1"/>
</dbReference>
<dbReference type="InterPro" id="IPR007630">
    <property type="entry name" value="RNA_pol_sigma70_r4"/>
</dbReference>
<dbReference type="InterPro" id="IPR007624">
    <property type="entry name" value="RNA_pol_sigma70_r3"/>
</dbReference>
<dbReference type="InterPro" id="IPR013324">
    <property type="entry name" value="RNA_pol_sigma_r3/r4-like"/>
</dbReference>
<evidence type="ECO:0000313" key="8">
    <source>
        <dbReference type="EMBL" id="OIR05949.1"/>
    </source>
</evidence>
<dbReference type="NCBIfam" id="TIGR02479">
    <property type="entry name" value="FliA_WhiG"/>
    <property type="match status" value="1"/>
</dbReference>
<dbReference type="Pfam" id="PF04542">
    <property type="entry name" value="Sigma70_r2"/>
    <property type="match status" value="1"/>
</dbReference>
<dbReference type="PRINTS" id="PR00046">
    <property type="entry name" value="SIGMA70FCT"/>
</dbReference>
<dbReference type="GO" id="GO:0003899">
    <property type="term" value="F:DNA-directed RNA polymerase activity"/>
    <property type="evidence" value="ECO:0007669"/>
    <property type="project" value="InterPro"/>
</dbReference>
<protein>
    <submittedName>
        <fullName evidence="8">RNA polymerase sigma factor FliA</fullName>
    </submittedName>
</protein>
<dbReference type="InterPro" id="IPR012845">
    <property type="entry name" value="RNA_pol_sigma_FliA_WhiG"/>
</dbReference>
<dbReference type="GO" id="GO:0003677">
    <property type="term" value="F:DNA binding"/>
    <property type="evidence" value="ECO:0007669"/>
    <property type="project" value="UniProtKB-KW"/>
</dbReference>
<keyword evidence="3" id="KW-0731">Sigma factor</keyword>
<keyword evidence="4" id="KW-0238">DNA-binding</keyword>
<dbReference type="EMBL" id="MLJW01000047">
    <property type="protein sequence ID" value="OIR05949.1"/>
    <property type="molecule type" value="Genomic_DNA"/>
</dbReference>
<dbReference type="CDD" id="cd06171">
    <property type="entry name" value="Sigma70_r4"/>
    <property type="match status" value="1"/>
</dbReference>
<dbReference type="AlphaFoldDB" id="A0A1J5SPG7"/>